<evidence type="ECO:0000256" key="6">
    <source>
        <dbReference type="SAM" id="Phobius"/>
    </source>
</evidence>
<keyword evidence="2" id="KW-1003">Cell membrane</keyword>
<dbReference type="Proteomes" id="UP000185639">
    <property type="component" value="Unassembled WGS sequence"/>
</dbReference>
<keyword evidence="3 6" id="KW-0812">Transmembrane</keyword>
<gene>
    <name evidence="9" type="ORF">SAMN05421686_10863</name>
</gene>
<evidence type="ECO:0000259" key="8">
    <source>
        <dbReference type="Pfam" id="PF12704"/>
    </source>
</evidence>
<dbReference type="Pfam" id="PF02687">
    <property type="entry name" value="FtsX"/>
    <property type="match status" value="1"/>
</dbReference>
<keyword evidence="4 6" id="KW-1133">Transmembrane helix</keyword>
<dbReference type="AlphaFoldDB" id="A0A1N7P172"/>
<feature type="transmembrane region" description="Helical" evidence="6">
    <location>
        <begin position="711"/>
        <end position="729"/>
    </location>
</feature>
<dbReference type="Pfam" id="PF12704">
    <property type="entry name" value="MacB_PCD"/>
    <property type="match status" value="1"/>
</dbReference>
<feature type="transmembrane region" description="Helical" evidence="6">
    <location>
        <begin position="796"/>
        <end position="817"/>
    </location>
</feature>
<dbReference type="EMBL" id="FTOH01000008">
    <property type="protein sequence ID" value="SIT04323.1"/>
    <property type="molecule type" value="Genomic_DNA"/>
</dbReference>
<name>A0A1N7P172_9GAMM</name>
<dbReference type="GO" id="GO:0005886">
    <property type="term" value="C:plasma membrane"/>
    <property type="evidence" value="ECO:0007669"/>
    <property type="project" value="UniProtKB-SubCell"/>
</dbReference>
<feature type="transmembrane region" description="Helical" evidence="6">
    <location>
        <begin position="421"/>
        <end position="444"/>
    </location>
</feature>
<feature type="domain" description="MacB-like periplasmic core" evidence="8">
    <location>
        <begin position="29"/>
        <end position="203"/>
    </location>
</feature>
<feature type="transmembrane region" description="Helical" evidence="6">
    <location>
        <begin position="261"/>
        <end position="284"/>
    </location>
</feature>
<comment type="subcellular location">
    <subcellularLocation>
        <location evidence="1">Cell membrane</location>
        <topology evidence="1">Multi-pass membrane protein</topology>
    </subcellularLocation>
</comment>
<sequence length="832" mass="90350">MTNTAGRFTELRLALRLMSRELRSGELTLIFLALVLAVTVTTAIAIFSQRLDLAMQSSANDMLGADLRVRSTTPLEEEWLVEADELGLERARTLTFPSVVVAGEQMTLSAVKAVDDGYPLRGELLVRGIDDEVVSLRSSGPEPGEAWVEARLLSLLNIGLGDEADLGGKTYRITGLIEKESDRGGNFYTLSPRIMVHWSELEGSPMLGPGSRVRYRLMLSGDGGLLEQFQSSVELKANQSFESLGDGNRQMAASLDRARRYLGLAAILAVVLSCVAVAVSARRYAERHFDISALMRTFGLPRASVLRIFLAQLLLLGGAATLLGALFAYILQLGLLQVLSGLIPEGLPPATPSAWALGLSAGLLGLFGFGVPHLLPLSSISPLRVLRRDLVPVPLKGWLIYALALGSLTILLSLLTQDVMLSSGLMIGGAATLLILLLLLRGGLRLAGRLLRNRRLPLSLRFAWQHLSRSHTATAGQLLAFAMTLMVMLIIGMLRTDLLADWQRSMPDNAPNIFALNIQPFERDAFSESLTNHTIETQALYPMIPMRLVKVNGTAVSEMEIAEDRSINRDLITSTAETLPDNNEVVGGDWAQTAAGPGQVSVEHELAERLGLGLGDVLTFRAAGVDLDAEITSLRRLDWTAMTPNFFMMLSPDLTEELPMGYMTSFHLADEHEGALVSLIRKYPGITFIDTRAILSQVQTLLQRLTTAVELILVFVLLGAVLVMLSVLLTSTRERLTEGAVLRTLGAARKQLRQAQWVEFALLGVLSAVLALIGAELVTAGLYIGLLDIPYSSLGWAWLWLPPATALGLAIPGSLMLRRVSRVPPLTVLREG</sequence>
<feature type="transmembrane region" description="Helical" evidence="6">
    <location>
        <begin position="305"/>
        <end position="335"/>
    </location>
</feature>
<evidence type="ECO:0000256" key="4">
    <source>
        <dbReference type="ARBA" id="ARBA00022989"/>
    </source>
</evidence>
<dbReference type="InterPro" id="IPR038766">
    <property type="entry name" value="Membrane_comp_ABC_pdt"/>
</dbReference>
<evidence type="ECO:0000256" key="1">
    <source>
        <dbReference type="ARBA" id="ARBA00004651"/>
    </source>
</evidence>
<evidence type="ECO:0000313" key="10">
    <source>
        <dbReference type="Proteomes" id="UP000185639"/>
    </source>
</evidence>
<accession>A0A1N7P172</accession>
<dbReference type="InterPro" id="IPR025857">
    <property type="entry name" value="MacB_PCD"/>
</dbReference>
<keyword evidence="10" id="KW-1185">Reference proteome</keyword>
<proteinExistence type="predicted"/>
<dbReference type="PANTHER" id="PTHR30287">
    <property type="entry name" value="MEMBRANE COMPONENT OF PREDICTED ABC SUPERFAMILY METABOLITE UPTAKE TRANSPORTER"/>
    <property type="match status" value="1"/>
</dbReference>
<dbReference type="OrthoDB" id="5292592at2"/>
<feature type="transmembrane region" description="Helical" evidence="6">
    <location>
        <begin position="398"/>
        <end position="415"/>
    </location>
</feature>
<feature type="transmembrane region" description="Helical" evidence="6">
    <location>
        <begin position="760"/>
        <end position="784"/>
    </location>
</feature>
<reference evidence="10" key="1">
    <citation type="submission" date="2017-01" db="EMBL/GenBank/DDBJ databases">
        <authorList>
            <person name="Varghese N."/>
            <person name="Submissions S."/>
        </authorList>
    </citation>
    <scope>NUCLEOTIDE SEQUENCE [LARGE SCALE GENOMIC DNA]</scope>
    <source>
        <strain evidence="10">DSM 24913</strain>
    </source>
</reference>
<evidence type="ECO:0000313" key="9">
    <source>
        <dbReference type="EMBL" id="SIT04323.1"/>
    </source>
</evidence>
<keyword evidence="5 6" id="KW-0472">Membrane</keyword>
<feature type="transmembrane region" description="Helical" evidence="6">
    <location>
        <begin position="355"/>
        <end position="377"/>
    </location>
</feature>
<organism evidence="9 10">
    <name type="scientific">Thalassolituus maritimus</name>
    <dbReference type="NCBI Taxonomy" id="484498"/>
    <lineage>
        <taxon>Bacteria</taxon>
        <taxon>Pseudomonadati</taxon>
        <taxon>Pseudomonadota</taxon>
        <taxon>Gammaproteobacteria</taxon>
        <taxon>Oceanospirillales</taxon>
        <taxon>Oceanospirillaceae</taxon>
        <taxon>Thalassolituus</taxon>
    </lineage>
</organism>
<dbReference type="PANTHER" id="PTHR30287:SF1">
    <property type="entry name" value="INNER MEMBRANE PROTEIN"/>
    <property type="match status" value="1"/>
</dbReference>
<evidence type="ECO:0000256" key="5">
    <source>
        <dbReference type="ARBA" id="ARBA00023136"/>
    </source>
</evidence>
<dbReference type="InterPro" id="IPR003838">
    <property type="entry name" value="ABC3_permease_C"/>
</dbReference>
<feature type="domain" description="ABC3 transporter permease C-terminal" evidence="7">
    <location>
        <begin position="711"/>
        <end position="807"/>
    </location>
</feature>
<evidence type="ECO:0000256" key="3">
    <source>
        <dbReference type="ARBA" id="ARBA00022692"/>
    </source>
</evidence>
<dbReference type="STRING" id="484498.SAMN05421686_10863"/>
<evidence type="ECO:0000259" key="7">
    <source>
        <dbReference type="Pfam" id="PF02687"/>
    </source>
</evidence>
<protein>
    <submittedName>
        <fullName evidence="9">Putative ABC transport system permease protein</fullName>
    </submittedName>
</protein>
<dbReference type="RefSeq" id="WP_076516817.1">
    <property type="nucleotide sequence ID" value="NZ_FTOH01000008.1"/>
</dbReference>
<feature type="transmembrane region" description="Helical" evidence="6">
    <location>
        <begin position="475"/>
        <end position="494"/>
    </location>
</feature>
<evidence type="ECO:0000256" key="2">
    <source>
        <dbReference type="ARBA" id="ARBA00022475"/>
    </source>
</evidence>